<dbReference type="PROSITE" id="PS00022">
    <property type="entry name" value="EGF_1"/>
    <property type="match status" value="2"/>
</dbReference>
<dbReference type="InterPro" id="IPR056619">
    <property type="entry name" value="C8-3_MUC4"/>
</dbReference>
<evidence type="ECO:0000256" key="4">
    <source>
        <dbReference type="ARBA" id="ARBA00022536"/>
    </source>
</evidence>
<dbReference type="InterPro" id="IPR013783">
    <property type="entry name" value="Ig-like_fold"/>
</dbReference>
<dbReference type="InterPro" id="IPR003886">
    <property type="entry name" value="NIDO_dom"/>
</dbReference>
<keyword evidence="4 13" id="KW-0245">EGF-like domain</keyword>
<dbReference type="eggNOG" id="KOG4291">
    <property type="taxonomic scope" value="Eukaryota"/>
</dbReference>
<dbReference type="Gene3D" id="2.10.25.10">
    <property type="entry name" value="Laminin"/>
    <property type="match status" value="10"/>
</dbReference>
<dbReference type="OrthoDB" id="5956799at2759"/>
<dbReference type="CTD" id="6748865"/>
<evidence type="ECO:0000256" key="9">
    <source>
        <dbReference type="ARBA" id="ARBA00022989"/>
    </source>
</evidence>
<feature type="domain" description="EGF-like" evidence="15">
    <location>
        <begin position="1375"/>
        <end position="1409"/>
    </location>
</feature>
<evidence type="ECO:0008006" key="20">
    <source>
        <dbReference type="Google" id="ProtNLM"/>
    </source>
</evidence>
<evidence type="ECO:0000256" key="3">
    <source>
        <dbReference type="ARBA" id="ARBA00022525"/>
    </source>
</evidence>
<evidence type="ECO:0000259" key="17">
    <source>
        <dbReference type="PROSITE" id="PS51233"/>
    </source>
</evidence>
<feature type="domain" description="VWFD" evidence="17">
    <location>
        <begin position="481"/>
        <end position="680"/>
    </location>
</feature>
<dbReference type="eggNOG" id="KOG1217">
    <property type="taxonomic scope" value="Eukaryota"/>
</dbReference>
<dbReference type="InterPro" id="IPR005533">
    <property type="entry name" value="AMOP_dom"/>
</dbReference>
<dbReference type="STRING" id="10228.B3RIU2"/>
<keyword evidence="9 14" id="KW-1133">Transmembrane helix</keyword>
<dbReference type="InterPro" id="IPR009030">
    <property type="entry name" value="Growth_fac_rcpt_cys_sf"/>
</dbReference>
<dbReference type="GO" id="GO:0005509">
    <property type="term" value="F:calcium ion binding"/>
    <property type="evidence" value="ECO:0007669"/>
    <property type="project" value="InterPro"/>
</dbReference>
<evidence type="ECO:0000256" key="6">
    <source>
        <dbReference type="ARBA" id="ARBA00022729"/>
    </source>
</evidence>
<dbReference type="PROSITE" id="PS51233">
    <property type="entry name" value="VWFD"/>
    <property type="match status" value="1"/>
</dbReference>
<keyword evidence="7" id="KW-0677">Repeat</keyword>
<dbReference type="InParanoid" id="B3RIU2"/>
<dbReference type="FunFam" id="2.10.25.10:FF:000027">
    <property type="entry name" value="Thrombospondin 3"/>
    <property type="match status" value="1"/>
</dbReference>
<dbReference type="InterPro" id="IPR024731">
    <property type="entry name" value="NELL2-like_EGF"/>
</dbReference>
<keyword evidence="11 13" id="KW-1015">Disulfide bond</keyword>
<dbReference type="PANTHER" id="PTHR13802:SF52">
    <property type="entry name" value="MUCIN-4"/>
    <property type="match status" value="1"/>
</dbReference>
<dbReference type="Pfam" id="PF12662">
    <property type="entry name" value="cEGF"/>
    <property type="match status" value="2"/>
</dbReference>
<dbReference type="PANTHER" id="PTHR13802">
    <property type="entry name" value="MUCIN 4-RELATED"/>
    <property type="match status" value="1"/>
</dbReference>
<dbReference type="InterPro" id="IPR051495">
    <property type="entry name" value="Epithelial_Barrier/Signaling"/>
</dbReference>
<dbReference type="Pfam" id="PF07645">
    <property type="entry name" value="EGF_CA"/>
    <property type="match status" value="2"/>
</dbReference>
<dbReference type="GO" id="GO:0007160">
    <property type="term" value="P:cell-matrix adhesion"/>
    <property type="evidence" value="ECO:0007669"/>
    <property type="project" value="InterPro"/>
</dbReference>
<dbReference type="PROSITE" id="PS50856">
    <property type="entry name" value="AMOP"/>
    <property type="match status" value="1"/>
</dbReference>
<dbReference type="Gene3D" id="2.60.40.10">
    <property type="entry name" value="Immunoglobulins"/>
    <property type="match status" value="1"/>
</dbReference>
<dbReference type="RefSeq" id="XP_002108454.1">
    <property type="nucleotide sequence ID" value="XM_002108418.1"/>
</dbReference>
<dbReference type="OMA" id="VATCACP"/>
<dbReference type="PhylomeDB" id="B3RIU2"/>
<dbReference type="GeneID" id="6748865"/>
<evidence type="ECO:0000313" key="19">
    <source>
        <dbReference type="Proteomes" id="UP000009022"/>
    </source>
</evidence>
<feature type="domain" description="EGF-like" evidence="15">
    <location>
        <begin position="1290"/>
        <end position="1329"/>
    </location>
</feature>
<dbReference type="PROSITE" id="PS01187">
    <property type="entry name" value="EGF_CA"/>
    <property type="match status" value="4"/>
</dbReference>
<evidence type="ECO:0000256" key="10">
    <source>
        <dbReference type="ARBA" id="ARBA00023136"/>
    </source>
</evidence>
<evidence type="ECO:0000259" key="16">
    <source>
        <dbReference type="PROSITE" id="PS50856"/>
    </source>
</evidence>
<dbReference type="Pfam" id="PF23263">
    <property type="entry name" value="C8-3_MUC4"/>
    <property type="match status" value="1"/>
</dbReference>
<accession>B3RIU2</accession>
<feature type="domain" description="EGF-like" evidence="15">
    <location>
        <begin position="931"/>
        <end position="972"/>
    </location>
</feature>
<feature type="domain" description="AMOP" evidence="16">
    <location>
        <begin position="337"/>
        <end position="469"/>
    </location>
</feature>
<keyword evidence="10 14" id="KW-0472">Membrane</keyword>
<dbReference type="SMART" id="SM00216">
    <property type="entry name" value="VWD"/>
    <property type="match status" value="1"/>
</dbReference>
<dbReference type="CDD" id="cd12087">
    <property type="entry name" value="TM_EGFR-like"/>
    <property type="match status" value="1"/>
</dbReference>
<proteinExistence type="predicted"/>
<keyword evidence="5 14" id="KW-0812">Transmembrane</keyword>
<evidence type="ECO:0000256" key="7">
    <source>
        <dbReference type="ARBA" id="ARBA00022737"/>
    </source>
</evidence>
<evidence type="ECO:0000256" key="1">
    <source>
        <dbReference type="ARBA" id="ARBA00004370"/>
    </source>
</evidence>
<comment type="caution">
    <text evidence="13">Lacks conserved residue(s) required for the propagation of feature annotation.</text>
</comment>
<protein>
    <recommendedName>
        <fullName evidence="20">Mucin-like protein</fullName>
    </recommendedName>
</protein>
<feature type="domain" description="EGF-like" evidence="15">
    <location>
        <begin position="1053"/>
        <end position="1093"/>
    </location>
</feature>
<feature type="disulfide bond" evidence="13">
    <location>
        <begin position="977"/>
        <end position="987"/>
    </location>
</feature>
<gene>
    <name evidence="18" type="ORF">TRIADDRAFT_51368</name>
</gene>
<feature type="domain" description="EGF-like" evidence="15">
    <location>
        <begin position="973"/>
        <end position="1012"/>
    </location>
</feature>
<comment type="subcellular location">
    <subcellularLocation>
        <location evidence="1">Membrane</location>
    </subcellularLocation>
    <subcellularLocation>
        <location evidence="2">Secreted</location>
    </subcellularLocation>
</comment>
<dbReference type="InterPro" id="IPR001846">
    <property type="entry name" value="VWF_type-D"/>
</dbReference>
<dbReference type="EMBL" id="DS985241">
    <property type="protein sequence ID" value="EDV29252.1"/>
    <property type="molecule type" value="Genomic_DNA"/>
</dbReference>
<evidence type="ECO:0000256" key="2">
    <source>
        <dbReference type="ARBA" id="ARBA00004613"/>
    </source>
</evidence>
<dbReference type="InterPro" id="IPR018097">
    <property type="entry name" value="EGF_Ca-bd_CS"/>
</dbReference>
<dbReference type="FunFam" id="2.10.25.10:FF:000139">
    <property type="entry name" value="Fibulin-1"/>
    <property type="match status" value="1"/>
</dbReference>
<dbReference type="HOGENOM" id="CLU_237054_0_0_1"/>
<feature type="transmembrane region" description="Helical" evidence="14">
    <location>
        <begin position="1418"/>
        <end position="1440"/>
    </location>
</feature>
<dbReference type="InterPro" id="IPR026823">
    <property type="entry name" value="cEGF"/>
</dbReference>
<dbReference type="SMART" id="SM00539">
    <property type="entry name" value="NIDO"/>
    <property type="match status" value="1"/>
</dbReference>
<dbReference type="InterPro" id="IPR049883">
    <property type="entry name" value="NOTCH1_EGF-like"/>
</dbReference>
<dbReference type="SUPFAM" id="SSF57184">
    <property type="entry name" value="Growth factor receptor domain"/>
    <property type="match status" value="3"/>
</dbReference>
<dbReference type="InterPro" id="IPR001881">
    <property type="entry name" value="EGF-like_Ca-bd_dom"/>
</dbReference>
<feature type="domain" description="EGF-like" evidence="15">
    <location>
        <begin position="1134"/>
        <end position="1171"/>
    </location>
</feature>
<keyword evidence="6" id="KW-0732">Signal</keyword>
<feature type="domain" description="EGF-like" evidence="15">
    <location>
        <begin position="888"/>
        <end position="930"/>
    </location>
</feature>
<dbReference type="PROSITE" id="PS50026">
    <property type="entry name" value="EGF_3"/>
    <property type="match status" value="9"/>
</dbReference>
<name>B3RIU2_TRIAD</name>
<dbReference type="FunFam" id="2.10.25.10:FF:000038">
    <property type="entry name" value="Fibrillin 2"/>
    <property type="match status" value="2"/>
</dbReference>
<dbReference type="InterPro" id="IPR000152">
    <property type="entry name" value="EGF-type_Asp/Asn_hydroxyl_site"/>
</dbReference>
<dbReference type="FunFam" id="2.10.25.10:FF:000240">
    <property type="entry name" value="Vitamin K-dependent protein S"/>
    <property type="match status" value="3"/>
</dbReference>
<dbReference type="Pfam" id="PF06119">
    <property type="entry name" value="NIDO"/>
    <property type="match status" value="2"/>
</dbReference>
<dbReference type="SMART" id="SM00179">
    <property type="entry name" value="EGF_CA"/>
    <property type="match status" value="8"/>
</dbReference>
<dbReference type="GO" id="GO:0005576">
    <property type="term" value="C:extracellular region"/>
    <property type="evidence" value="ECO:0007669"/>
    <property type="project" value="UniProtKB-SubCell"/>
</dbReference>
<evidence type="ECO:0000313" key="18">
    <source>
        <dbReference type="EMBL" id="EDV29252.1"/>
    </source>
</evidence>
<feature type="disulfide bond" evidence="13">
    <location>
        <begin position="1399"/>
        <end position="1408"/>
    </location>
</feature>
<dbReference type="FunFam" id="2.10.25.10:FF:000506">
    <property type="entry name" value="Adhesion G protein-coupled receptor E1"/>
    <property type="match status" value="1"/>
</dbReference>
<reference evidence="18 19" key="1">
    <citation type="journal article" date="2008" name="Nature">
        <title>The Trichoplax genome and the nature of placozoans.</title>
        <authorList>
            <person name="Srivastava M."/>
            <person name="Begovic E."/>
            <person name="Chapman J."/>
            <person name="Putnam N.H."/>
            <person name="Hellsten U."/>
            <person name="Kawashima T."/>
            <person name="Kuo A."/>
            <person name="Mitros T."/>
            <person name="Salamov A."/>
            <person name="Carpenter M.L."/>
            <person name="Signorovitch A.Y."/>
            <person name="Moreno M.A."/>
            <person name="Kamm K."/>
            <person name="Grimwood J."/>
            <person name="Schmutz J."/>
            <person name="Shapiro H."/>
            <person name="Grigoriev I.V."/>
            <person name="Buss L.W."/>
            <person name="Schierwater B."/>
            <person name="Dellaporta S.L."/>
            <person name="Rokhsar D.S."/>
        </authorList>
    </citation>
    <scope>NUCLEOTIDE SEQUENCE [LARGE SCALE GENOMIC DNA]</scope>
    <source>
        <strain evidence="18 19">Grell-BS-1999</strain>
    </source>
</reference>
<evidence type="ECO:0000256" key="11">
    <source>
        <dbReference type="ARBA" id="ARBA00023157"/>
    </source>
</evidence>
<dbReference type="GO" id="GO:0016020">
    <property type="term" value="C:membrane"/>
    <property type="evidence" value="ECO:0007669"/>
    <property type="project" value="UniProtKB-SubCell"/>
</dbReference>
<dbReference type="PROSITE" id="PS00010">
    <property type="entry name" value="ASX_HYDROXYL"/>
    <property type="match status" value="7"/>
</dbReference>
<dbReference type="InterPro" id="IPR000742">
    <property type="entry name" value="EGF"/>
</dbReference>
<evidence type="ECO:0000259" key="15">
    <source>
        <dbReference type="PROSITE" id="PS50026"/>
    </source>
</evidence>
<evidence type="ECO:0000256" key="14">
    <source>
        <dbReference type="SAM" id="Phobius"/>
    </source>
</evidence>
<keyword evidence="12" id="KW-0325">Glycoprotein</keyword>
<feature type="domain" description="EGF-like" evidence="15">
    <location>
        <begin position="1094"/>
        <end position="1133"/>
    </location>
</feature>
<dbReference type="PROSITE" id="PS01186">
    <property type="entry name" value="EGF_2"/>
    <property type="match status" value="5"/>
</dbReference>
<dbReference type="Pfam" id="PF00094">
    <property type="entry name" value="VWD"/>
    <property type="match status" value="1"/>
</dbReference>
<organism evidence="18 19">
    <name type="scientific">Trichoplax adhaerens</name>
    <name type="common">Trichoplax reptans</name>
    <dbReference type="NCBI Taxonomy" id="10228"/>
    <lineage>
        <taxon>Eukaryota</taxon>
        <taxon>Metazoa</taxon>
        <taxon>Placozoa</taxon>
        <taxon>Uniplacotomia</taxon>
        <taxon>Trichoplacea</taxon>
        <taxon>Trichoplacidae</taxon>
        <taxon>Trichoplax</taxon>
    </lineage>
</organism>
<evidence type="ECO:0000256" key="13">
    <source>
        <dbReference type="PROSITE-ProRule" id="PRU00076"/>
    </source>
</evidence>
<keyword evidence="19" id="KW-1185">Reference proteome</keyword>
<dbReference type="Proteomes" id="UP000009022">
    <property type="component" value="Unassembled WGS sequence"/>
</dbReference>
<evidence type="ECO:0000256" key="12">
    <source>
        <dbReference type="ARBA" id="ARBA00023180"/>
    </source>
</evidence>
<dbReference type="Pfam" id="PF12947">
    <property type="entry name" value="EGF_3"/>
    <property type="match status" value="1"/>
</dbReference>
<dbReference type="SUPFAM" id="SSF57196">
    <property type="entry name" value="EGF/Laminin"/>
    <property type="match status" value="1"/>
</dbReference>
<dbReference type="GO" id="GO:0071944">
    <property type="term" value="C:cell periphery"/>
    <property type="evidence" value="ECO:0007669"/>
    <property type="project" value="UniProtKB-ARBA"/>
</dbReference>
<sequence>MATSSTDSPTTSITTSIESISSIVEVVTQSLSPTSIIIATTSLTSSTKMMSSISLPPTQVATTPQPTPVRQPRLYPYGKSQGDASIYKSRWSVVPGQRFQLRTPIYFLDQYYNNFRICSNGYVAFKFQWCTFWPTRFRTYYFPLLAPFFMSADYRAKNATVYYHGYYSFDRTSQSKAMLDKATRDVNEFQQRMKAYAANHTPQQVEAEFGHFHTQVPNFVATSVIVITWAKIAPYPYYYNSYGFTNTFQLVLVSNGQNTFTLWNYEYEGMQWWKINSRSRYFYFYGRPRTGYAKGAGKPIHHEIAGSGSRQLYLIDSRVGNTNKTGQWAFRLDPAGDHISHSQKCLAWFFNQHPLNYYTSFMQSPCPCSWIQVFFDRRFTFWGRVARFPCAQTRFAAPTIGSFLGDRRQRMHRVCCYSFQRNRFGALVENWPDGGTLTYANRQLRNIDQDAYLSCCVKSPLCRLYYSKRRSGSCRGYIPPRRTWFAGDPHIKTLDGKTYTFNGLGEYTLVNVNNNYLVVQARTARALVNGTQSASATVFTAFSAKQNGSDIIQGTLDLETNNFTILVNSTMSLAMTNLSVNVSREYNNVDLSLSRNGSLIVAFSSGVSLEVTPLVGMINIAVNIPTVYRGQTRGLLGVWNGNMEDDFTRPDDTVVEINSTESQIFYQFGQAWQISQSQSLFTYPPGTTHANFTDLTFVPVFSDNITALFGDNTALLQQAQQACGNDLSCLYDASQTLDIKLAVQAKENVDSFNSAEKQAENFPPDIVGPAVLNVTFGQTLKFIFNVTDRNPDDTTIIDALKLPNNATLNQAINEFQWTVTQYTNFSIQVVAKDSNDAVSIYQPAQVIMCHCANGGQCDYSAEFVDDGFASQVPCRCLEGWTGDHCTIDFDSCSVAPCFENVTCTDHKAPLSGFTCGSCPSGLTGDGRICTDIDECANSTTHTCQQICINTFRSYICDCQPGYRLNANGKACDDIDECFNPKTCSQNCQNLPGSFECSCDPGFTLSSDNSTCNVTIPCNGTNSCSHICVQRNGTDYCACRKGYALQSDGKSCADINECTANNNLCQMICNNTIGGFHCQCSAGYKLHPNSRNCTEINECNIPGTCHAKATCQNTVGSYTCQCKAGYTGNGKTCTDINECSTGTPCGQLADCINNDGSYYCQCKPGLYSPNQQLVLSQSLKDGITCQRADAYQVTATVNGTFNPQYNDKTSTAYKSAVIQFQNDILLQYQRDTRTSNTVKAVTITNLRQGSIIIDFVLTLLQNYTFGTPTLKSILDTNPIGDHYVQSSAVSDFNECSSSQYNNCTGGQQCTNTVGSYNCSCRAGFTFNIASKLCIDLNECSAAVKPCHVNATCTNTNGSYTCACNSHSAGDGKTCTLVCFANTCNNGGTCYASNGAAQCNCTQGVSGNRCQNLPTSVGTIVGIAVGSVVGVLVIVAIAVFVYKHNQKKTLRSVTPEQNLLPRAKAETPVAFENQHGQQEVTDNIYVVLL</sequence>
<evidence type="ECO:0000256" key="5">
    <source>
        <dbReference type="ARBA" id="ARBA00022692"/>
    </source>
</evidence>
<dbReference type="KEGG" id="tad:TRIADDRAFT_51368"/>
<evidence type="ECO:0000256" key="8">
    <source>
        <dbReference type="ARBA" id="ARBA00022837"/>
    </source>
</evidence>
<dbReference type="SMART" id="SM00181">
    <property type="entry name" value="EGF"/>
    <property type="match status" value="11"/>
</dbReference>
<keyword evidence="8" id="KW-0106">Calcium</keyword>
<keyword evidence="3" id="KW-0964">Secreted</keyword>
<dbReference type="CDD" id="cd00054">
    <property type="entry name" value="EGF_CA"/>
    <property type="match status" value="6"/>
</dbReference>
<feature type="domain" description="EGF-like" evidence="15">
    <location>
        <begin position="1334"/>
        <end position="1374"/>
    </location>
</feature>